<keyword evidence="5" id="KW-0812">Transmembrane</keyword>
<evidence type="ECO:0000256" key="9">
    <source>
        <dbReference type="ARBA" id="ARBA00032159"/>
    </source>
</evidence>
<organism evidence="12 13">
    <name type="scientific">Rhodotorula paludigena</name>
    <dbReference type="NCBI Taxonomy" id="86838"/>
    <lineage>
        <taxon>Eukaryota</taxon>
        <taxon>Fungi</taxon>
        <taxon>Dikarya</taxon>
        <taxon>Basidiomycota</taxon>
        <taxon>Pucciniomycotina</taxon>
        <taxon>Microbotryomycetes</taxon>
        <taxon>Sporidiobolales</taxon>
        <taxon>Sporidiobolaceae</taxon>
        <taxon>Rhodotorula</taxon>
    </lineage>
</organism>
<evidence type="ECO:0000256" key="3">
    <source>
        <dbReference type="ARBA" id="ARBA00009188"/>
    </source>
</evidence>
<dbReference type="Pfam" id="PF17050">
    <property type="entry name" value="AIM5"/>
    <property type="match status" value="1"/>
</dbReference>
<keyword evidence="7 11" id="KW-0496">Mitochondrion</keyword>
<gene>
    <name evidence="12" type="ORF">Rhopal_001632-T1</name>
</gene>
<comment type="subunit">
    <text evidence="11">Component of the mitochondrial contact site and cristae organizing system (MICOS) complex.</text>
</comment>
<keyword evidence="8" id="KW-0472">Membrane</keyword>
<keyword evidence="13" id="KW-1185">Reference proteome</keyword>
<evidence type="ECO:0000256" key="7">
    <source>
        <dbReference type="ARBA" id="ARBA00023128"/>
    </source>
</evidence>
<dbReference type="AlphaFoldDB" id="A0AAV5G7Y0"/>
<dbReference type="EMBL" id="BQKY01000003">
    <property type="protein sequence ID" value="GJN88666.1"/>
    <property type="molecule type" value="Genomic_DNA"/>
</dbReference>
<name>A0AAV5G7Y0_9BASI</name>
<evidence type="ECO:0000313" key="12">
    <source>
        <dbReference type="EMBL" id="GJN88666.1"/>
    </source>
</evidence>
<evidence type="ECO:0000256" key="8">
    <source>
        <dbReference type="ARBA" id="ARBA00023136"/>
    </source>
</evidence>
<dbReference type="Proteomes" id="UP001342314">
    <property type="component" value="Unassembled WGS sequence"/>
</dbReference>
<evidence type="ECO:0000256" key="5">
    <source>
        <dbReference type="ARBA" id="ARBA00022692"/>
    </source>
</evidence>
<protein>
    <recommendedName>
        <fullName evidence="4 11">MICOS complex subunit MIC12</fullName>
    </recommendedName>
    <alternativeName>
        <fullName evidence="10 11">Altered inheritance of mitochondria protein 5, mitochondrial</fullName>
    </alternativeName>
    <alternativeName>
        <fullName evidence="9 11">Found in mitochondrial proteome protein 51</fullName>
    </alternativeName>
</protein>
<evidence type="ECO:0000256" key="2">
    <source>
        <dbReference type="ARBA" id="ARBA00004370"/>
    </source>
</evidence>
<comment type="similarity">
    <text evidence="3 11">Belongs to the MICOS complex subunit Mic12 family.</text>
</comment>
<sequence>MSFFLKFLTGSAIGGGLTLYYQDDIRRTTTQLTSDLHRLSDELVRAAPTGHPAAEAEAAHARGPVIPARLPFSEEVKARWNEQLGSAIHTAQTTDWSLVLSRAYSSLRSSLASLSAPAPAPIEAGGPGPASEAARVAAAPPPMGAVEGKVEKVAASAGKGSVDLQSGKRWV</sequence>
<keyword evidence="11" id="KW-0999">Mitochondrion inner membrane</keyword>
<evidence type="ECO:0000256" key="4">
    <source>
        <dbReference type="ARBA" id="ARBA00018170"/>
    </source>
</evidence>
<reference evidence="12 13" key="1">
    <citation type="submission" date="2021-12" db="EMBL/GenBank/DDBJ databases">
        <title>High titer production of polyol ester of fatty acids by Rhodotorula paludigena BS15 towards product separation-free biomass refinery.</title>
        <authorList>
            <person name="Mano J."/>
            <person name="Ono H."/>
            <person name="Tanaka T."/>
            <person name="Naito K."/>
            <person name="Sushida H."/>
            <person name="Ike M."/>
            <person name="Tokuyasu K."/>
            <person name="Kitaoka M."/>
        </authorList>
    </citation>
    <scope>NUCLEOTIDE SEQUENCE [LARGE SCALE GENOMIC DNA]</scope>
    <source>
        <strain evidence="12 13">BS15</strain>
    </source>
</reference>
<evidence type="ECO:0000313" key="13">
    <source>
        <dbReference type="Proteomes" id="UP001342314"/>
    </source>
</evidence>
<evidence type="ECO:0000256" key="11">
    <source>
        <dbReference type="RuleBase" id="RU363010"/>
    </source>
</evidence>
<comment type="function">
    <text evidence="1 11">Component of the MICOS complex, a large protein complex of the mitochondrial inner membrane that plays crucial roles in the maintenance of crista junctions, inner membrane architecture, and formation of contact sites to the outer membrane.</text>
</comment>
<dbReference type="InterPro" id="IPR031463">
    <property type="entry name" value="Mic12"/>
</dbReference>
<dbReference type="GO" id="GO:0044284">
    <property type="term" value="C:mitochondrial crista junction"/>
    <property type="evidence" value="ECO:0007669"/>
    <property type="project" value="InterPro"/>
</dbReference>
<dbReference type="GO" id="GO:0042407">
    <property type="term" value="P:cristae formation"/>
    <property type="evidence" value="ECO:0007669"/>
    <property type="project" value="InterPro"/>
</dbReference>
<keyword evidence="6" id="KW-1133">Transmembrane helix</keyword>
<comment type="subcellular location">
    <subcellularLocation>
        <location evidence="2">Membrane</location>
    </subcellularLocation>
    <subcellularLocation>
        <location evidence="11">Mitochondrion inner membrane</location>
        <topology evidence="11">Single-pass membrane protein</topology>
    </subcellularLocation>
</comment>
<evidence type="ECO:0000256" key="1">
    <source>
        <dbReference type="ARBA" id="ARBA00002689"/>
    </source>
</evidence>
<evidence type="ECO:0000256" key="6">
    <source>
        <dbReference type="ARBA" id="ARBA00022989"/>
    </source>
</evidence>
<comment type="caution">
    <text evidence="12">The sequence shown here is derived from an EMBL/GenBank/DDBJ whole genome shotgun (WGS) entry which is preliminary data.</text>
</comment>
<dbReference type="GO" id="GO:0061617">
    <property type="term" value="C:MICOS complex"/>
    <property type="evidence" value="ECO:0007669"/>
    <property type="project" value="UniProtKB-UniRule"/>
</dbReference>
<accession>A0AAV5G7Y0</accession>
<proteinExistence type="inferred from homology"/>
<evidence type="ECO:0000256" key="10">
    <source>
        <dbReference type="ARBA" id="ARBA00032985"/>
    </source>
</evidence>